<evidence type="ECO:0000313" key="3">
    <source>
        <dbReference type="Proteomes" id="UP000000814"/>
    </source>
</evidence>
<accession>Q97GS2</accession>
<sequence length="184" mass="20124">MKNLKLKALSLGIISTLLISSSSFAATTTKNIKNSFCKTAIASNLYKTQNANFITKLNNKVSNRMFGSPSGVSTPFQVIPVNNSIPGIYAYHFVATGSSLEDIINFDQRARYFELVLRDSSGHIVASHTFLNAGKRDESGQPQGVLNLDVTLPQNVKLVPYASYSMEIQNLDSVSIGGMETLYY</sequence>
<dbReference type="HOGENOM" id="CLU_1465761_0_0_9"/>
<dbReference type="PATRIC" id="fig|272562.8.peg.2491"/>
<evidence type="ECO:0000256" key="1">
    <source>
        <dbReference type="SAM" id="SignalP"/>
    </source>
</evidence>
<feature type="chain" id="PRO_5004324465" evidence="1">
    <location>
        <begin position="26"/>
        <end position="184"/>
    </location>
</feature>
<dbReference type="KEGG" id="cac:CA_C2293"/>
<protein>
    <submittedName>
        <fullName evidence="2">Hypothetical secreted protein</fullName>
    </submittedName>
</protein>
<dbReference type="Proteomes" id="UP000000814">
    <property type="component" value="Chromosome"/>
</dbReference>
<keyword evidence="1" id="KW-0732">Signal</keyword>
<reference evidence="2 3" key="1">
    <citation type="journal article" date="2001" name="J. Bacteriol.">
        <title>Genome sequence and comparative analysis of the solvent-producing bacterium Clostridium acetobutylicum.</title>
        <authorList>
            <person name="Nolling J."/>
            <person name="Breton G."/>
            <person name="Omelchenko M.V."/>
            <person name="Makarova K.S."/>
            <person name="Zeng Q."/>
            <person name="Gibson R."/>
            <person name="Lee H.M."/>
            <person name="Dubois J."/>
            <person name="Qiu D."/>
            <person name="Hitti J."/>
            <person name="Wolf Y.I."/>
            <person name="Tatusov R.L."/>
            <person name="Sabathe F."/>
            <person name="Doucette-Stamm L."/>
            <person name="Soucaille P."/>
            <person name="Daly M.J."/>
            <person name="Bennett G.N."/>
            <person name="Koonin E.V."/>
            <person name="Smith D.R."/>
        </authorList>
    </citation>
    <scope>NUCLEOTIDE SEQUENCE [LARGE SCALE GENOMIC DNA]</scope>
    <source>
        <strain evidence="3">ATCC 824 / DSM 792 / JCM 1419 / LMG 5710 / VKM B-1787</strain>
    </source>
</reference>
<evidence type="ECO:0000313" key="2">
    <source>
        <dbReference type="EMBL" id="AAK80250.1"/>
    </source>
</evidence>
<feature type="signal peptide" evidence="1">
    <location>
        <begin position="1"/>
        <end position="25"/>
    </location>
</feature>
<dbReference type="GeneID" id="44998770"/>
<proteinExistence type="predicted"/>
<gene>
    <name evidence="2" type="ordered locus">CA_C2293</name>
</gene>
<dbReference type="RefSeq" id="WP_010965591.1">
    <property type="nucleotide sequence ID" value="NC_003030.1"/>
</dbReference>
<dbReference type="EMBL" id="AE001437">
    <property type="protein sequence ID" value="AAK80250.1"/>
    <property type="molecule type" value="Genomic_DNA"/>
</dbReference>
<dbReference type="AlphaFoldDB" id="Q97GS2"/>
<name>Q97GS2_CLOAB</name>
<keyword evidence="3" id="KW-1185">Reference proteome</keyword>
<dbReference type="STRING" id="272562.CA_C2293"/>
<dbReference type="PIR" id="G97182">
    <property type="entry name" value="G97182"/>
</dbReference>
<organism evidence="2 3">
    <name type="scientific">Clostridium acetobutylicum (strain ATCC 824 / DSM 792 / JCM 1419 / IAM 19013 / LMG 5710 / NBRC 13948 / NRRL B-527 / VKM B-1787 / 2291 / W)</name>
    <dbReference type="NCBI Taxonomy" id="272562"/>
    <lineage>
        <taxon>Bacteria</taxon>
        <taxon>Bacillati</taxon>
        <taxon>Bacillota</taxon>
        <taxon>Clostridia</taxon>
        <taxon>Eubacteriales</taxon>
        <taxon>Clostridiaceae</taxon>
        <taxon>Clostridium</taxon>
    </lineage>
</organism>